<evidence type="ECO:0000313" key="2">
    <source>
        <dbReference type="WBParaSite" id="ES5_v2.g9421.t1"/>
    </source>
</evidence>
<accession>A0AC34GWJ6</accession>
<name>A0AC34GWJ6_9BILA</name>
<sequence>MFAKPLNEFAYSINQRFQREIVAPLKDEKVSNIPLVEPPPLPTITQTEIETLKKLDVLPAPLSSTSIPTESVESGGPRKLDIPLSSSSSISPLTTKLDVKDVVKEVVKEVVKQAVKEVVLENNHAVVGPQILPAIDLIKTCTPDCTLSHCTEACKCANTHADAQAKCNPPPNAAITELCHIWYHHCPMFKPLMFDAAGPTPFL</sequence>
<reference evidence="2" key="1">
    <citation type="submission" date="2022-11" db="UniProtKB">
        <authorList>
            <consortium name="WormBaseParasite"/>
        </authorList>
    </citation>
    <scope>IDENTIFICATION</scope>
</reference>
<dbReference type="WBParaSite" id="ES5_v2.g9421.t1">
    <property type="protein sequence ID" value="ES5_v2.g9421.t1"/>
    <property type="gene ID" value="ES5_v2.g9421"/>
</dbReference>
<evidence type="ECO:0000313" key="1">
    <source>
        <dbReference type="Proteomes" id="UP000887579"/>
    </source>
</evidence>
<organism evidence="1 2">
    <name type="scientific">Panagrolaimus sp. ES5</name>
    <dbReference type="NCBI Taxonomy" id="591445"/>
    <lineage>
        <taxon>Eukaryota</taxon>
        <taxon>Metazoa</taxon>
        <taxon>Ecdysozoa</taxon>
        <taxon>Nematoda</taxon>
        <taxon>Chromadorea</taxon>
        <taxon>Rhabditida</taxon>
        <taxon>Tylenchina</taxon>
        <taxon>Panagrolaimomorpha</taxon>
        <taxon>Panagrolaimoidea</taxon>
        <taxon>Panagrolaimidae</taxon>
        <taxon>Panagrolaimus</taxon>
    </lineage>
</organism>
<dbReference type="Proteomes" id="UP000887579">
    <property type="component" value="Unplaced"/>
</dbReference>
<proteinExistence type="predicted"/>
<protein>
    <submittedName>
        <fullName evidence="2">Uncharacterized protein</fullName>
    </submittedName>
</protein>